<dbReference type="EMBL" id="NGKC01000013">
    <property type="protein sequence ID" value="RSU10262.1"/>
    <property type="molecule type" value="Genomic_DNA"/>
</dbReference>
<reference evidence="1 2" key="1">
    <citation type="submission" date="2017-05" db="EMBL/GenBank/DDBJ databases">
        <title>Vagococcus spp. assemblies.</title>
        <authorList>
            <person name="Gulvik C.A."/>
        </authorList>
    </citation>
    <scope>NUCLEOTIDE SEQUENCE [LARGE SCALE GENOMIC DNA]</scope>
    <source>
        <strain evidence="1 2">LMG 24798</strain>
    </source>
</reference>
<comment type="caution">
    <text evidence="1">The sequence shown here is derived from an EMBL/GenBank/DDBJ whole genome shotgun (WGS) entry which is preliminary data.</text>
</comment>
<accession>A0A430AQ64</accession>
<gene>
    <name evidence="1" type="ORF">CBF27_10985</name>
</gene>
<dbReference type="Proteomes" id="UP000286773">
    <property type="component" value="Unassembled WGS sequence"/>
</dbReference>
<evidence type="ECO:0000313" key="2">
    <source>
        <dbReference type="Proteomes" id="UP000286773"/>
    </source>
</evidence>
<keyword evidence="2" id="KW-1185">Reference proteome</keyword>
<dbReference type="AlphaFoldDB" id="A0A430AQ64"/>
<protein>
    <submittedName>
        <fullName evidence="1">Uncharacterized protein</fullName>
    </submittedName>
</protein>
<sequence>MHNRYDAPRFRVTLNTDSNLFVVYMAGNDALSAHGVTIEEAKMKLVNLLRQAMIAEQPHSCR</sequence>
<name>A0A430AQ64_9ENTE</name>
<organism evidence="1 2">
    <name type="scientific">Vagococcus acidifermentans</name>
    <dbReference type="NCBI Taxonomy" id="564710"/>
    <lineage>
        <taxon>Bacteria</taxon>
        <taxon>Bacillati</taxon>
        <taxon>Bacillota</taxon>
        <taxon>Bacilli</taxon>
        <taxon>Lactobacillales</taxon>
        <taxon>Enterococcaceae</taxon>
        <taxon>Vagococcus</taxon>
    </lineage>
</organism>
<proteinExistence type="predicted"/>
<evidence type="ECO:0000313" key="1">
    <source>
        <dbReference type="EMBL" id="RSU10262.1"/>
    </source>
</evidence>
<dbReference type="RefSeq" id="WP_126814358.1">
    <property type="nucleotide sequence ID" value="NZ_NGKC01000013.1"/>
</dbReference>